<evidence type="ECO:0000256" key="1">
    <source>
        <dbReference type="ARBA" id="ARBA00009437"/>
    </source>
</evidence>
<sequence>MAAVARIVAIDVSHVGDVFHRRTGIDTFRNHRRSPVGCSARGRGSDTVDPGGLVIDHARLRRLDLNLVHSLDSLLRERNVSRAAASVGVSQPVMSAALARLRRHFDDELLVRRNNTYELTSLARQLQPAVIDALRAVDRVIAAKTTFDPDVEHEFTVVCGEVLAAMLLPRLCLAIQEAAPASRMRVVEPAQLRNVDIADHLAAGVDGVFLPHGWLSGLESVDVLEDQWVFVVAADDPAERLDVEDLNARPWVVAQVGERDVARGMQQILSAGVRPRTEVIVSGSMSMPFFLRESPRVAVMGRRLITEMGHLYGIREIPGPWELDTLRTAFWWHPSRRDDPTHVWLRQMVSGLLDTGLDGG</sequence>
<keyword evidence="7" id="KW-1185">Reference proteome</keyword>
<gene>
    <name evidence="6" type="ORF">F4692_001283</name>
</gene>
<dbReference type="GO" id="GO:0003700">
    <property type="term" value="F:DNA-binding transcription factor activity"/>
    <property type="evidence" value="ECO:0007669"/>
    <property type="project" value="InterPro"/>
</dbReference>
<evidence type="ECO:0000259" key="5">
    <source>
        <dbReference type="PROSITE" id="PS50931"/>
    </source>
</evidence>
<comment type="caution">
    <text evidence="6">The sequence shown here is derived from an EMBL/GenBank/DDBJ whole genome shotgun (WGS) entry which is preliminary data.</text>
</comment>
<reference evidence="6 7" key="2">
    <citation type="submission" date="2020-08" db="EMBL/GenBank/DDBJ databases">
        <title>The Agave Microbiome: Exploring the role of microbial communities in plant adaptations to desert environments.</title>
        <authorList>
            <person name="Partida-Martinez L.P."/>
        </authorList>
    </citation>
    <scope>NUCLEOTIDE SEQUENCE [LARGE SCALE GENOMIC DNA]</scope>
    <source>
        <strain evidence="6 7">AT2.17</strain>
    </source>
</reference>
<keyword evidence="4" id="KW-0804">Transcription</keyword>
<dbReference type="Pfam" id="PF03466">
    <property type="entry name" value="LysR_substrate"/>
    <property type="match status" value="1"/>
</dbReference>
<evidence type="ECO:0000313" key="6">
    <source>
        <dbReference type="EMBL" id="NYE36179.1"/>
    </source>
</evidence>
<proteinExistence type="inferred from homology"/>
<dbReference type="InterPro" id="IPR005119">
    <property type="entry name" value="LysR_subst-bd"/>
</dbReference>
<evidence type="ECO:0000256" key="3">
    <source>
        <dbReference type="ARBA" id="ARBA00023125"/>
    </source>
</evidence>
<dbReference type="Gene3D" id="3.40.190.10">
    <property type="entry name" value="Periplasmic binding protein-like II"/>
    <property type="match status" value="2"/>
</dbReference>
<dbReference type="Pfam" id="PF00126">
    <property type="entry name" value="HTH_1"/>
    <property type="match status" value="1"/>
</dbReference>
<dbReference type="InterPro" id="IPR036390">
    <property type="entry name" value="WH_DNA-bd_sf"/>
</dbReference>
<dbReference type="EMBL" id="JACCBW010000001">
    <property type="protein sequence ID" value="NYE36179.1"/>
    <property type="molecule type" value="Genomic_DNA"/>
</dbReference>
<evidence type="ECO:0000256" key="2">
    <source>
        <dbReference type="ARBA" id="ARBA00023015"/>
    </source>
</evidence>
<evidence type="ECO:0000313" key="7">
    <source>
        <dbReference type="Proteomes" id="UP000549911"/>
    </source>
</evidence>
<accession>A0A7Y9KR38</accession>
<comment type="similarity">
    <text evidence="1">Belongs to the LysR transcriptional regulatory family.</text>
</comment>
<organism evidence="6 7">
    <name type="scientific">Nocardioides cavernae</name>
    <dbReference type="NCBI Taxonomy" id="1921566"/>
    <lineage>
        <taxon>Bacteria</taxon>
        <taxon>Bacillati</taxon>
        <taxon>Actinomycetota</taxon>
        <taxon>Actinomycetes</taxon>
        <taxon>Propionibacteriales</taxon>
        <taxon>Nocardioidaceae</taxon>
        <taxon>Nocardioides</taxon>
    </lineage>
</organism>
<dbReference type="InterPro" id="IPR000847">
    <property type="entry name" value="LysR_HTH_N"/>
</dbReference>
<dbReference type="PRINTS" id="PR00039">
    <property type="entry name" value="HTHLYSR"/>
</dbReference>
<dbReference type="InterPro" id="IPR036388">
    <property type="entry name" value="WH-like_DNA-bd_sf"/>
</dbReference>
<reference evidence="6 7" key="1">
    <citation type="submission" date="2020-07" db="EMBL/GenBank/DDBJ databases">
        <authorList>
            <person name="Partida-Martinez L."/>
            <person name="Huntemann M."/>
            <person name="Clum A."/>
            <person name="Wang J."/>
            <person name="Palaniappan K."/>
            <person name="Ritter S."/>
            <person name="Chen I.-M."/>
            <person name="Stamatis D."/>
            <person name="Reddy T."/>
            <person name="O'Malley R."/>
            <person name="Daum C."/>
            <person name="Shapiro N."/>
            <person name="Ivanova N."/>
            <person name="Kyrpides N."/>
            <person name="Woyke T."/>
        </authorList>
    </citation>
    <scope>NUCLEOTIDE SEQUENCE [LARGE SCALE GENOMIC DNA]</scope>
    <source>
        <strain evidence="6 7">AT2.17</strain>
    </source>
</reference>
<feature type="domain" description="HTH lysR-type" evidence="5">
    <location>
        <begin position="63"/>
        <end position="120"/>
    </location>
</feature>
<dbReference type="SUPFAM" id="SSF46785">
    <property type="entry name" value="Winged helix' DNA-binding domain"/>
    <property type="match status" value="1"/>
</dbReference>
<name>A0A7Y9KR38_9ACTN</name>
<keyword evidence="2" id="KW-0805">Transcription regulation</keyword>
<dbReference type="PANTHER" id="PTHR30118:SF15">
    <property type="entry name" value="TRANSCRIPTIONAL REGULATORY PROTEIN"/>
    <property type="match status" value="1"/>
</dbReference>
<dbReference type="GO" id="GO:0003677">
    <property type="term" value="F:DNA binding"/>
    <property type="evidence" value="ECO:0007669"/>
    <property type="project" value="UniProtKB-KW"/>
</dbReference>
<protein>
    <submittedName>
        <fullName evidence="6">DNA-binding transcriptional LysR family regulator</fullName>
    </submittedName>
</protein>
<dbReference type="Proteomes" id="UP000549911">
    <property type="component" value="Unassembled WGS sequence"/>
</dbReference>
<dbReference type="RefSeq" id="WP_179618750.1">
    <property type="nucleotide sequence ID" value="NZ_JACCBW010000001.1"/>
</dbReference>
<dbReference type="Gene3D" id="1.10.10.10">
    <property type="entry name" value="Winged helix-like DNA-binding domain superfamily/Winged helix DNA-binding domain"/>
    <property type="match status" value="1"/>
</dbReference>
<keyword evidence="3 6" id="KW-0238">DNA-binding</keyword>
<dbReference type="PROSITE" id="PS50931">
    <property type="entry name" value="HTH_LYSR"/>
    <property type="match status" value="1"/>
</dbReference>
<dbReference type="InterPro" id="IPR050389">
    <property type="entry name" value="LysR-type_TF"/>
</dbReference>
<dbReference type="PANTHER" id="PTHR30118">
    <property type="entry name" value="HTH-TYPE TRANSCRIPTIONAL REGULATOR LEUO-RELATED"/>
    <property type="match status" value="1"/>
</dbReference>
<dbReference type="AlphaFoldDB" id="A0A7Y9KR38"/>
<evidence type="ECO:0000256" key="4">
    <source>
        <dbReference type="ARBA" id="ARBA00023163"/>
    </source>
</evidence>
<dbReference type="SUPFAM" id="SSF53850">
    <property type="entry name" value="Periplasmic binding protein-like II"/>
    <property type="match status" value="1"/>
</dbReference>